<evidence type="ECO:0000313" key="2">
    <source>
        <dbReference type="Proteomes" id="UP000777002"/>
    </source>
</evidence>
<proteinExistence type="predicted"/>
<reference evidence="1 2" key="1">
    <citation type="journal article" date="2021" name="Sci. Rep.">
        <title>The distribution of antibiotic resistance genes in chicken gut microbiota commensals.</title>
        <authorList>
            <person name="Juricova H."/>
            <person name="Matiasovicova J."/>
            <person name="Kubasova T."/>
            <person name="Cejkova D."/>
            <person name="Rychlik I."/>
        </authorList>
    </citation>
    <scope>NUCLEOTIDE SEQUENCE [LARGE SCALE GENOMIC DNA]</scope>
    <source>
        <strain evidence="1 2">An562</strain>
    </source>
</reference>
<organism evidence="1 2">
    <name type="scientific">Parasutterella secunda</name>
    <dbReference type="NCBI Taxonomy" id="626947"/>
    <lineage>
        <taxon>Bacteria</taxon>
        <taxon>Pseudomonadati</taxon>
        <taxon>Pseudomonadota</taxon>
        <taxon>Betaproteobacteria</taxon>
        <taxon>Burkholderiales</taxon>
        <taxon>Sutterellaceae</taxon>
        <taxon>Parasutterella</taxon>
    </lineage>
</organism>
<accession>A0ABS2GVI3</accession>
<gene>
    <name evidence="1" type="primary">cas7e</name>
    <name evidence="1" type="ORF">H5985_06540</name>
</gene>
<sequence>MTNPFTKTRIEFHILQSFPVTCLNRDDLGSPKSAIVGGVTRARVSSQCWKRQIRLTLHGLGVKLAVRTKHITDLIEEACIELQADTEKAKTCATKISTLLAKDTLYFLSDSEVRAYAQYAQDHSFDLSKIDDKALLKDLVKISKKTRISALDGLDLALFGRMVAKAPELNIEAASAFSHAISTHKVNSDLDFFTALDDFNLDAQEGSAHMGSAEFSSATYYRYVCLDLGQLAETLGIEDRQSPEMQKAIETFVKALYLAVPQARQNTFSGQCGWDYAKIYVRKGQPLQYSCDEPVRYDAKKGGGYLQPSIDALNSFLTSKIRMSGSLFGKIEEYELSAQQGSIDELIQVLKKSVCYE</sequence>
<dbReference type="RefSeq" id="WP_205050511.1">
    <property type="nucleotide sequence ID" value="NZ_JACJKX010000011.1"/>
</dbReference>
<dbReference type="NCBIfam" id="TIGR01869">
    <property type="entry name" value="casC_Cse4"/>
    <property type="match status" value="1"/>
</dbReference>
<dbReference type="Proteomes" id="UP000777002">
    <property type="component" value="Unassembled WGS sequence"/>
</dbReference>
<keyword evidence="2" id="KW-1185">Reference proteome</keyword>
<dbReference type="InterPro" id="IPR010148">
    <property type="entry name" value="CRISPR-assoc_prot_CT1975"/>
</dbReference>
<comment type="caution">
    <text evidence="1">The sequence shown here is derived from an EMBL/GenBank/DDBJ whole genome shotgun (WGS) entry which is preliminary data.</text>
</comment>
<dbReference type="EMBL" id="JACJKX010000011">
    <property type="protein sequence ID" value="MBM6928922.1"/>
    <property type="molecule type" value="Genomic_DNA"/>
</dbReference>
<evidence type="ECO:0000313" key="1">
    <source>
        <dbReference type="EMBL" id="MBM6928922.1"/>
    </source>
</evidence>
<name>A0ABS2GVI3_9BURK</name>
<dbReference type="Pfam" id="PF09344">
    <property type="entry name" value="Cas_CT1975"/>
    <property type="match status" value="1"/>
</dbReference>
<protein>
    <submittedName>
        <fullName evidence="1">Type I-E CRISPR-associated protein Cas7/Cse4/CasC</fullName>
    </submittedName>
</protein>